<dbReference type="RefSeq" id="WP_179535490.1">
    <property type="nucleotide sequence ID" value="NZ_JACBYW010000004.1"/>
</dbReference>
<accession>A0A852ZAC1</accession>
<dbReference type="CDD" id="cd09731">
    <property type="entry name" value="Cse2_I-E"/>
    <property type="match status" value="1"/>
</dbReference>
<reference evidence="2 3" key="1">
    <citation type="submission" date="2020-07" db="EMBL/GenBank/DDBJ databases">
        <title>Genomic Encyclopedia of Type Strains, Phase III (KMG-III): the genomes of soil and plant-associated and newly described type strains.</title>
        <authorList>
            <person name="Whitman W."/>
        </authorList>
    </citation>
    <scope>NUCLEOTIDE SEQUENCE [LARGE SCALE GENOMIC DNA]</scope>
    <source>
        <strain evidence="2 3">CECT 8576</strain>
    </source>
</reference>
<keyword evidence="3" id="KW-1185">Reference proteome</keyword>
<feature type="region of interest" description="Disordered" evidence="1">
    <location>
        <begin position="199"/>
        <end position="219"/>
    </location>
</feature>
<dbReference type="Proteomes" id="UP000548304">
    <property type="component" value="Unassembled WGS sequence"/>
</dbReference>
<sequence>MTSTGAAPKAGPHRKLGVLGNALDRRFSRLQQEYLREESAAKADLARLRRGLGKPAGSVPEIWELTIGSVPDSLSWDRDEPSRAEQASHAAFTLFALHQQSLNVAVHEPGTSFGHAVGKLRSKSTRSPEAVTNRFMAVSTAESVDEALVHMRGLITQLRSEHEGFDYARLADDLTGLLTPARAARVRLAWGRDFYRTSADTAESGDSGENDSTDENTEE</sequence>
<proteinExistence type="predicted"/>
<dbReference type="NCBIfam" id="TIGR02548">
    <property type="entry name" value="casB_cse2"/>
    <property type="match status" value="1"/>
</dbReference>
<name>A0A852ZAC1_9ACTN</name>
<gene>
    <name evidence="2" type="ORF">FHR84_002367</name>
</gene>
<evidence type="ECO:0000313" key="3">
    <source>
        <dbReference type="Proteomes" id="UP000548304"/>
    </source>
</evidence>
<dbReference type="Pfam" id="PF09485">
    <property type="entry name" value="CRISPR_Cse2"/>
    <property type="match status" value="1"/>
</dbReference>
<comment type="caution">
    <text evidence="2">The sequence shown here is derived from an EMBL/GenBank/DDBJ whole genome shotgun (WGS) entry which is preliminary data.</text>
</comment>
<evidence type="ECO:0000256" key="1">
    <source>
        <dbReference type="SAM" id="MobiDB-lite"/>
    </source>
</evidence>
<dbReference type="InterPro" id="IPR013382">
    <property type="entry name" value="CRISPR-assoc_prot_Cse2"/>
</dbReference>
<feature type="compositionally biased region" description="Acidic residues" evidence="1">
    <location>
        <begin position="206"/>
        <end position="219"/>
    </location>
</feature>
<protein>
    <submittedName>
        <fullName evidence="2">CRISPR system Cascade subunit CasB</fullName>
    </submittedName>
</protein>
<evidence type="ECO:0000313" key="2">
    <source>
        <dbReference type="EMBL" id="NYH79033.1"/>
    </source>
</evidence>
<dbReference type="Gene3D" id="1.10.520.40">
    <property type="entry name" value="CRISPR-associated protein Cse2"/>
    <property type="match status" value="1"/>
</dbReference>
<organism evidence="2 3">
    <name type="scientific">Actinopolyspora biskrensis</name>
    <dbReference type="NCBI Taxonomy" id="1470178"/>
    <lineage>
        <taxon>Bacteria</taxon>
        <taxon>Bacillati</taxon>
        <taxon>Actinomycetota</taxon>
        <taxon>Actinomycetes</taxon>
        <taxon>Actinopolysporales</taxon>
        <taxon>Actinopolysporaceae</taxon>
        <taxon>Actinopolyspora</taxon>
    </lineage>
</organism>
<dbReference type="AlphaFoldDB" id="A0A852ZAC1"/>
<dbReference type="InterPro" id="IPR038287">
    <property type="entry name" value="Cse2_sf"/>
</dbReference>
<dbReference type="EMBL" id="JACBYW010000004">
    <property type="protein sequence ID" value="NYH79033.1"/>
    <property type="molecule type" value="Genomic_DNA"/>
</dbReference>